<dbReference type="HAMAP" id="MF_01148">
    <property type="entry name" value="Lnt"/>
    <property type="match status" value="1"/>
</dbReference>
<keyword evidence="6 9" id="KW-1133">Transmembrane helix</keyword>
<proteinExistence type="inferred from homology"/>
<feature type="transmembrane region" description="Helical" evidence="9">
    <location>
        <begin position="12"/>
        <end position="39"/>
    </location>
</feature>
<evidence type="ECO:0000256" key="8">
    <source>
        <dbReference type="ARBA" id="ARBA00023315"/>
    </source>
</evidence>
<keyword evidence="8 9" id="KW-0012">Acyltransferase</keyword>
<evidence type="ECO:0000256" key="4">
    <source>
        <dbReference type="ARBA" id="ARBA00022679"/>
    </source>
</evidence>
<comment type="pathway">
    <text evidence="9">Protein modification; lipoprotein biosynthesis (N-acyl transfer).</text>
</comment>
<organism evidence="11 12">
    <name type="scientific">Pontibacter populi</name>
    <dbReference type="NCBI Taxonomy" id="890055"/>
    <lineage>
        <taxon>Bacteria</taxon>
        <taxon>Pseudomonadati</taxon>
        <taxon>Bacteroidota</taxon>
        <taxon>Cytophagia</taxon>
        <taxon>Cytophagales</taxon>
        <taxon>Hymenobacteraceae</taxon>
        <taxon>Pontibacter</taxon>
    </lineage>
</organism>
<dbReference type="InterPro" id="IPR003010">
    <property type="entry name" value="C-N_Hydrolase"/>
</dbReference>
<dbReference type="EC" id="2.3.1.269" evidence="9"/>
<comment type="function">
    <text evidence="9">Catalyzes the phospholipid dependent N-acylation of the N-terminal cysteine of apolipoprotein, the last step in lipoprotein maturation.</text>
</comment>
<dbReference type="NCBIfam" id="TIGR00546">
    <property type="entry name" value="lnt"/>
    <property type="match status" value="1"/>
</dbReference>
<dbReference type="PANTHER" id="PTHR38686:SF1">
    <property type="entry name" value="APOLIPOPROTEIN N-ACYLTRANSFERASE"/>
    <property type="match status" value="1"/>
</dbReference>
<evidence type="ECO:0000256" key="9">
    <source>
        <dbReference type="HAMAP-Rule" id="MF_01148"/>
    </source>
</evidence>
<comment type="catalytic activity">
    <reaction evidence="9">
        <text>N-terminal S-1,2-diacyl-sn-glyceryl-L-cysteinyl-[lipoprotein] + a glycerophospholipid = N-acyl-S-1,2-diacyl-sn-glyceryl-L-cysteinyl-[lipoprotein] + a 2-acyl-sn-glycero-3-phospholipid + H(+)</text>
        <dbReference type="Rhea" id="RHEA:48228"/>
        <dbReference type="Rhea" id="RHEA-COMP:14681"/>
        <dbReference type="Rhea" id="RHEA-COMP:14684"/>
        <dbReference type="ChEBI" id="CHEBI:15378"/>
        <dbReference type="ChEBI" id="CHEBI:136912"/>
        <dbReference type="ChEBI" id="CHEBI:140656"/>
        <dbReference type="ChEBI" id="CHEBI:140657"/>
        <dbReference type="ChEBI" id="CHEBI:140660"/>
        <dbReference type="EC" id="2.3.1.269"/>
    </reaction>
</comment>
<evidence type="ECO:0000256" key="1">
    <source>
        <dbReference type="ARBA" id="ARBA00004651"/>
    </source>
</evidence>
<evidence type="ECO:0000313" key="12">
    <source>
        <dbReference type="Proteomes" id="UP000774935"/>
    </source>
</evidence>
<reference evidence="11 12" key="1">
    <citation type="submission" date="2021-07" db="EMBL/GenBank/DDBJ databases">
        <authorList>
            <person name="Kim M.K."/>
        </authorList>
    </citation>
    <scope>NUCLEOTIDE SEQUENCE [LARGE SCALE GENOMIC DNA]</scope>
    <source>
        <strain evidence="11 12">HLY7-15</strain>
    </source>
</reference>
<feature type="transmembrane region" description="Helical" evidence="9">
    <location>
        <begin position="128"/>
        <end position="149"/>
    </location>
</feature>
<keyword evidence="3 9" id="KW-1003">Cell membrane</keyword>
<keyword evidence="4 9" id="KW-0808">Transferase</keyword>
<dbReference type="InterPro" id="IPR045378">
    <property type="entry name" value="LNT_N"/>
</dbReference>
<evidence type="ECO:0000256" key="7">
    <source>
        <dbReference type="ARBA" id="ARBA00023136"/>
    </source>
</evidence>
<evidence type="ECO:0000256" key="3">
    <source>
        <dbReference type="ARBA" id="ARBA00022475"/>
    </source>
</evidence>
<protein>
    <recommendedName>
        <fullName evidence="9">Apolipoprotein N-acyltransferase</fullName>
        <shortName evidence="9">ALP N-acyltransferase</shortName>
        <ecNumber evidence="9">2.3.1.269</ecNumber>
    </recommendedName>
</protein>
<feature type="transmembrane region" description="Helical" evidence="9">
    <location>
        <begin position="418"/>
        <end position="436"/>
    </location>
</feature>
<dbReference type="SUPFAM" id="SSF56317">
    <property type="entry name" value="Carbon-nitrogen hydrolase"/>
    <property type="match status" value="1"/>
</dbReference>
<comment type="similarity">
    <text evidence="2 9">Belongs to the CN hydrolase family. Apolipoprotein N-acyltransferase subfamily.</text>
</comment>
<dbReference type="InterPro" id="IPR036526">
    <property type="entry name" value="C-N_Hydrolase_sf"/>
</dbReference>
<keyword evidence="12" id="KW-1185">Reference proteome</keyword>
<name>A0ABS6X5X5_9BACT</name>
<comment type="caution">
    <text evidence="11">The sequence shown here is derived from an EMBL/GenBank/DDBJ whole genome shotgun (WGS) entry which is preliminary data.</text>
</comment>
<dbReference type="PROSITE" id="PS50263">
    <property type="entry name" value="CN_HYDROLASE"/>
    <property type="match status" value="1"/>
</dbReference>
<evidence type="ECO:0000256" key="2">
    <source>
        <dbReference type="ARBA" id="ARBA00010065"/>
    </source>
</evidence>
<dbReference type="Pfam" id="PF00795">
    <property type="entry name" value="CN_hydrolase"/>
    <property type="match status" value="1"/>
</dbReference>
<evidence type="ECO:0000313" key="11">
    <source>
        <dbReference type="EMBL" id="MBW3363409.1"/>
    </source>
</evidence>
<evidence type="ECO:0000256" key="5">
    <source>
        <dbReference type="ARBA" id="ARBA00022692"/>
    </source>
</evidence>
<sequence length="450" mass="49417">MVPAIVQYAQSSVWLGVFCWLLSTLIIGCTYAFQFLIYFKVRFSAATLSAFIGNALWMATLWVTVEWLRAVLFSGMPWMSYSIGISQAGNLFLAQPAAVGGVYILSFLVVIVNYTLSYAVHAKAWRLVLVPALIVTAHFAFGALLYANISQQVSAEIKPKVSVSLILASLSPETVWNEQNGNALVQNLLSLNRQAAAGNSDLILWSETVIPWTYNAEDDFLKEISKATSVTKAHYLLGMSTAVAENNSAVYNSAYLFNPTGGVVDRYDKGELLSLVESPLFNNPGNIILPFLAGSGLIVQEGIRQQAIKTPWGNAGVLLCNESAVPALLNRYDTDQISFLINLGNDGWFSESFITEQHFYNGRLRAIEARKDLVINSNRGISGVIRANGDIGARFQSDQGSVQQVAIHPNHIPTLNHYFIYAVFSAIALLLLTSFYKTRFLTPSLNSSED</sequence>
<dbReference type="InterPro" id="IPR004563">
    <property type="entry name" value="Apolipo_AcylTrfase"/>
</dbReference>
<dbReference type="Proteomes" id="UP000774935">
    <property type="component" value="Unassembled WGS sequence"/>
</dbReference>
<gene>
    <name evidence="9 11" type="primary">lnt</name>
    <name evidence="11" type="ORF">KYK27_00010</name>
</gene>
<feature type="domain" description="CN hydrolase" evidence="10">
    <location>
        <begin position="165"/>
        <end position="409"/>
    </location>
</feature>
<feature type="transmembrane region" description="Helical" evidence="9">
    <location>
        <begin position="51"/>
        <end position="72"/>
    </location>
</feature>
<evidence type="ECO:0000259" key="10">
    <source>
        <dbReference type="PROSITE" id="PS50263"/>
    </source>
</evidence>
<feature type="transmembrane region" description="Helical" evidence="9">
    <location>
        <begin position="92"/>
        <end position="116"/>
    </location>
</feature>
<dbReference type="EMBL" id="JAHWXQ010000001">
    <property type="protein sequence ID" value="MBW3363409.1"/>
    <property type="molecule type" value="Genomic_DNA"/>
</dbReference>
<dbReference type="PANTHER" id="PTHR38686">
    <property type="entry name" value="APOLIPOPROTEIN N-ACYLTRANSFERASE"/>
    <property type="match status" value="1"/>
</dbReference>
<keyword evidence="7 9" id="KW-0472">Membrane</keyword>
<dbReference type="Pfam" id="PF20154">
    <property type="entry name" value="LNT_N"/>
    <property type="match status" value="1"/>
</dbReference>
<accession>A0ABS6X5X5</accession>
<keyword evidence="5 9" id="KW-0812">Transmembrane</keyword>
<evidence type="ECO:0000256" key="6">
    <source>
        <dbReference type="ARBA" id="ARBA00022989"/>
    </source>
</evidence>
<comment type="caution">
    <text evidence="9">Lacks conserved residue(s) required for the propagation of feature annotation.</text>
</comment>
<dbReference type="Gene3D" id="3.60.110.10">
    <property type="entry name" value="Carbon-nitrogen hydrolase"/>
    <property type="match status" value="1"/>
</dbReference>
<comment type="subcellular location">
    <subcellularLocation>
        <location evidence="1 9">Cell membrane</location>
        <topology evidence="1 9">Multi-pass membrane protein</topology>
    </subcellularLocation>
</comment>